<protein>
    <submittedName>
        <fullName evidence="2">Uncharacterized protein</fullName>
    </submittedName>
</protein>
<dbReference type="EMBL" id="CP001350">
    <property type="protein sequence ID" value="ACL62425.1"/>
    <property type="molecule type" value="Genomic_DNA"/>
</dbReference>
<name>B8IVI5_METNO</name>
<evidence type="ECO:0000313" key="3">
    <source>
        <dbReference type="Proteomes" id="UP000008207"/>
    </source>
</evidence>
<evidence type="ECO:0000256" key="1">
    <source>
        <dbReference type="SAM" id="MobiDB-lite"/>
    </source>
</evidence>
<dbReference type="HOGENOM" id="CLU_846801_0_0_5"/>
<feature type="region of interest" description="Disordered" evidence="1">
    <location>
        <begin position="99"/>
        <end position="122"/>
    </location>
</feature>
<dbReference type="AlphaFoldDB" id="B8IVI5"/>
<reference evidence="3" key="1">
    <citation type="submission" date="2009-01" db="EMBL/GenBank/DDBJ databases">
        <title>Complete sequence of plasmid 1 of Methylobacterium nodulans ORS 2060.</title>
        <authorList>
            <consortium name="US DOE Joint Genome Institute"/>
            <person name="Lucas S."/>
            <person name="Copeland A."/>
            <person name="Lapidus A."/>
            <person name="Glavina del Rio T."/>
            <person name="Dalin E."/>
            <person name="Tice H."/>
            <person name="Bruce D."/>
            <person name="Goodwin L."/>
            <person name="Pitluck S."/>
            <person name="Sims D."/>
            <person name="Brettin T."/>
            <person name="Detter J.C."/>
            <person name="Han C."/>
            <person name="Larimer F."/>
            <person name="Land M."/>
            <person name="Hauser L."/>
            <person name="Kyrpides N."/>
            <person name="Ivanova N."/>
            <person name="Marx C.J."/>
            <person name="Richardson P."/>
        </authorList>
    </citation>
    <scope>NUCLEOTIDE SEQUENCE [LARGE SCALE GENOMIC DNA]</scope>
    <source>
        <strain evidence="3">LMG 21967 / CNCM I-2342 / ORS 2060</strain>
        <plasmid evidence="3">Plasmid pMNOD01</plasmid>
    </source>
</reference>
<evidence type="ECO:0000313" key="2">
    <source>
        <dbReference type="EMBL" id="ACL62425.1"/>
    </source>
</evidence>
<feature type="compositionally biased region" description="Pro residues" evidence="1">
    <location>
        <begin position="186"/>
        <end position="202"/>
    </location>
</feature>
<feature type="region of interest" description="Disordered" evidence="1">
    <location>
        <begin position="22"/>
        <end position="53"/>
    </location>
</feature>
<feature type="compositionally biased region" description="Low complexity" evidence="1">
    <location>
        <begin position="230"/>
        <end position="239"/>
    </location>
</feature>
<dbReference type="KEGG" id="mno:Mnod_8277"/>
<feature type="region of interest" description="Disordered" evidence="1">
    <location>
        <begin position="164"/>
        <end position="276"/>
    </location>
</feature>
<dbReference type="Proteomes" id="UP000008207">
    <property type="component" value="Plasmid pMNOD01"/>
</dbReference>
<keyword evidence="3" id="KW-1185">Reference proteome</keyword>
<gene>
    <name evidence="2" type="ordered locus">Mnod_8277</name>
</gene>
<keyword evidence="2" id="KW-0614">Plasmid</keyword>
<sequence>MDRLCFIICSALGNCRGEPWGARGTRDSEAGIGGRSSPPIVAHRDRTGRRNQRWERRAVPAGYIRDRPRFRAKLSIMIQKRQGRWLINMQPIPVMSFPTSTSACPRARRGSAAKPPSAHRAGQELGASLRDRALLAACGGSPNPVNGFRPPAGLRSLAQRATACSVPRRARASSGTVAGAVRPARPFRPPPRQVPPAPPLAPPAMRGPCPLRRRRTVPGTISDRKPASAPPASRRAAPPLRCGPFGVQAAPRPVLRSPSRPGRSRAHQGPHPMPRLASAPAAARLALQAHVEELRAELASVLCPAERRQIERDLRTARAQLADLRSAC</sequence>
<geneLocation type="plasmid" evidence="2 3">
    <name>pMNOD01</name>
</geneLocation>
<accession>B8IVI5</accession>
<proteinExistence type="predicted"/>
<organism evidence="2 3">
    <name type="scientific">Methylobacterium nodulans (strain LMG 21967 / CNCM I-2342 / ORS 2060)</name>
    <dbReference type="NCBI Taxonomy" id="460265"/>
    <lineage>
        <taxon>Bacteria</taxon>
        <taxon>Pseudomonadati</taxon>
        <taxon>Pseudomonadota</taxon>
        <taxon>Alphaproteobacteria</taxon>
        <taxon>Hyphomicrobiales</taxon>
        <taxon>Methylobacteriaceae</taxon>
        <taxon>Methylobacterium</taxon>
    </lineage>
</organism>